<gene>
    <name evidence="1" type="ORF">HMPREF1977_1971</name>
</gene>
<organism evidence="1 2">
    <name type="scientific">Capnocytophaga ochracea F0287</name>
    <dbReference type="NCBI Taxonomy" id="873517"/>
    <lineage>
        <taxon>Bacteria</taxon>
        <taxon>Pseudomonadati</taxon>
        <taxon>Bacteroidota</taxon>
        <taxon>Flavobacteriia</taxon>
        <taxon>Flavobacteriales</taxon>
        <taxon>Flavobacteriaceae</taxon>
        <taxon>Capnocytophaga</taxon>
    </lineage>
</organism>
<evidence type="ECO:0008006" key="3">
    <source>
        <dbReference type="Google" id="ProtNLM"/>
    </source>
</evidence>
<comment type="caution">
    <text evidence="1">The sequence shown here is derived from an EMBL/GenBank/DDBJ whole genome shotgun (WGS) entry which is preliminary data.</text>
</comment>
<evidence type="ECO:0000313" key="1">
    <source>
        <dbReference type="EMBL" id="EFS96651.1"/>
    </source>
</evidence>
<protein>
    <recommendedName>
        <fullName evidence="3">Methyltransferase</fullName>
    </recommendedName>
</protein>
<name>E4MUB1_CAPOC</name>
<dbReference type="Proteomes" id="UP000005391">
    <property type="component" value="Unassembled WGS sequence"/>
</dbReference>
<dbReference type="EMBL" id="AEOH01000046">
    <property type="protein sequence ID" value="EFS96651.1"/>
    <property type="molecule type" value="Genomic_DNA"/>
</dbReference>
<sequence>MYKTLPKKRYQKTLSILKQYAPQGSIILDVGVENPFSVVMQQEGYTVLNTTGQDLDFESHTLQAFKADFTVALEILEHLVNPLAVLQNLPTKRVLITVPLRLWFAKAYRNTSDPRDCHYHEFEDWQLDMLVEKAGFRIIYREKWTHPVKKLGLRPLLRYFTNRYYAVVAERKIIV</sequence>
<evidence type="ECO:0000313" key="2">
    <source>
        <dbReference type="Proteomes" id="UP000005391"/>
    </source>
</evidence>
<dbReference type="HOGENOM" id="CLU_1538377_0_0_10"/>
<reference evidence="1 2" key="1">
    <citation type="submission" date="2010-10" db="EMBL/GenBank/DDBJ databases">
        <authorList>
            <person name="Muzny D."/>
            <person name="Qin X."/>
            <person name="Deng J."/>
            <person name="Jiang H."/>
            <person name="Liu Y."/>
            <person name="Qu J."/>
            <person name="Song X.-Z."/>
            <person name="Zhang L."/>
            <person name="Thornton R."/>
            <person name="Coyle M."/>
            <person name="Francisco L."/>
            <person name="Jackson L."/>
            <person name="Javaid M."/>
            <person name="Korchina V."/>
            <person name="Kovar C."/>
            <person name="Mata R."/>
            <person name="Mathew T."/>
            <person name="Ngo R."/>
            <person name="Nguyen L."/>
            <person name="Nguyen N."/>
            <person name="Okwuonu G."/>
            <person name="Ongeri F."/>
            <person name="Pham C."/>
            <person name="Simmons D."/>
            <person name="Wilczek-Boney K."/>
            <person name="Hale W."/>
            <person name="Jakkamsetti A."/>
            <person name="Pham P."/>
            <person name="Ruth R."/>
            <person name="San Lucas F."/>
            <person name="Warren J."/>
            <person name="Zhang J."/>
            <person name="Zhao Z."/>
            <person name="Zhou C."/>
            <person name="Zhu D."/>
            <person name="Lee S."/>
            <person name="Bess C."/>
            <person name="Blankenburg K."/>
            <person name="Forbes L."/>
            <person name="Fu Q."/>
            <person name="Gubbala S."/>
            <person name="Hirani K."/>
            <person name="Jayaseelan J.C."/>
            <person name="Lara F."/>
            <person name="Munidasa M."/>
            <person name="Palculict T."/>
            <person name="Patil S."/>
            <person name="Pu L.-L."/>
            <person name="Saada N."/>
            <person name="Tang L."/>
            <person name="Weissenberger G."/>
            <person name="Zhu Y."/>
            <person name="Hemphill L."/>
            <person name="Shang Y."/>
            <person name="Youmans B."/>
            <person name="Ayvaz T."/>
            <person name="Ross M."/>
            <person name="Santibanez J."/>
            <person name="Aqrawi P."/>
            <person name="Gross S."/>
            <person name="Joshi V."/>
            <person name="Fowler G."/>
            <person name="Nazareth L."/>
            <person name="Reid J."/>
            <person name="Worley K."/>
            <person name="Petrosino J."/>
            <person name="Highlander S."/>
            <person name="Gibbs R."/>
        </authorList>
    </citation>
    <scope>NUCLEOTIDE SEQUENCE [LARGE SCALE GENOMIC DNA]</scope>
    <source>
        <strain evidence="1 2">F0287</strain>
    </source>
</reference>
<dbReference type="RefSeq" id="WP_002674893.1">
    <property type="nucleotide sequence ID" value="NZ_GL573160.1"/>
</dbReference>
<accession>E4MUB1</accession>
<dbReference type="AlphaFoldDB" id="E4MUB1"/>
<dbReference type="InterPro" id="IPR029063">
    <property type="entry name" value="SAM-dependent_MTases_sf"/>
</dbReference>
<dbReference type="eggNOG" id="COG2227">
    <property type="taxonomic scope" value="Bacteria"/>
</dbReference>
<proteinExistence type="predicted"/>
<dbReference type="SUPFAM" id="SSF53335">
    <property type="entry name" value="S-adenosyl-L-methionine-dependent methyltransferases"/>
    <property type="match status" value="1"/>
</dbReference>
<dbReference type="Gene3D" id="3.40.50.150">
    <property type="entry name" value="Vaccinia Virus protein VP39"/>
    <property type="match status" value="1"/>
</dbReference>